<comment type="caution">
    <text evidence="16">The sequence shown here is derived from an EMBL/GenBank/DDBJ whole genome shotgun (WGS) entry which is preliminary data.</text>
</comment>
<sequence length="810" mass="93230">MNSNSKTAVKSESLLEPLSSSSGELSSPAPIRRAPDRKETRRRSPERRERGSDRGATRDRRTTQSKRKHLTPPKHSRRSHKRDKYKHRHGTPDRHRHRHSSSHSRSSLESPRSVKRPKQLPASPYQQISQESGSEHPPSPIDILPSPERSISPLLASPRHSPDAPLLVRSPSPPPQKLPAYYPAIYGCVTVDHYEILNRIEEGTFGVVYRAKDKRTGETVALKRLKMEKEKEGFPVTSLREINTLLKASHENVVHVRQIVVGHNMDKIYLVMDFLEHDLKSLMEVMRKPFLSGEVKTLMIQLLRGLAHLHDSWILHRDIKTSNLLLSHRGRLRIGDFGLAREYGSPLKAYTSLVVTLWYRAPELLLGADKYSTPIDLWSVGCVFAELVNKKALFTGKSEIDQISRIFQMLGTPNEGIWPGYSQLSCVKKASFTVYPFNNLRKSFPHLSDQGVKLMNSFLTYSPEFRITARDAEEHPYFKETPYPVPPDEFPTWPAKSEQSLSSRGRRDHWTEPSGGYLRDRRGRIQFEAILTLAAIHTSRIKETGELISLSLSQPINCLPSIIVINMNSMIVRVMILLSLPGLLAGLQSPLLNQLWRQGKLRLSHPEMASLHLELSRIDELEVRLRGADRYTAERLSLEVRDRFREVMDRYQLTAPLPGTLEGTPAWNEVELEDKWTQDLWSRVRELPFSDEQLDQLIYQLRIYDVLERELTLTPSEEKVFKIEELRDAILSQLSRDTHDLVRHISENIHTFKNSHKDTDYIKSGQLLLSINKMIYRHSFDPNWLYRARAATVSERNYNSQYILILYNIA</sequence>
<proteinExistence type="inferred from homology"/>
<evidence type="ECO:0000256" key="7">
    <source>
        <dbReference type="ARBA" id="ARBA00022741"/>
    </source>
</evidence>
<dbReference type="InterPro" id="IPR008271">
    <property type="entry name" value="Ser/Thr_kinase_AS"/>
</dbReference>
<accession>A0AAV7K6K3</accession>
<dbReference type="InterPro" id="IPR045267">
    <property type="entry name" value="CDK11/PITSLRE_STKc"/>
</dbReference>
<feature type="compositionally biased region" description="Basic residues" evidence="14">
    <location>
        <begin position="63"/>
        <end position="102"/>
    </location>
</feature>
<feature type="domain" description="Protein kinase" evidence="15">
    <location>
        <begin position="194"/>
        <end position="478"/>
    </location>
</feature>
<evidence type="ECO:0000256" key="9">
    <source>
        <dbReference type="ARBA" id="ARBA00022840"/>
    </source>
</evidence>
<dbReference type="FunFam" id="3.30.200.20:FF:000054">
    <property type="entry name" value="Cyclin-dependent kinase 11B"/>
    <property type="match status" value="1"/>
</dbReference>
<keyword evidence="10" id="KW-0131">Cell cycle</keyword>
<keyword evidence="5" id="KW-0597">Phosphoprotein</keyword>
<keyword evidence="4" id="KW-0723">Serine/threonine-protein kinase</keyword>
<keyword evidence="9" id="KW-0067">ATP-binding</keyword>
<dbReference type="PANTHER" id="PTHR24056:SF107">
    <property type="entry name" value="CYCLIN-DEPENDENT KINASE 11A-RELATED"/>
    <property type="match status" value="1"/>
</dbReference>
<dbReference type="EMBL" id="JAKMXF010000144">
    <property type="protein sequence ID" value="KAI6656333.1"/>
    <property type="molecule type" value="Genomic_DNA"/>
</dbReference>
<evidence type="ECO:0000256" key="13">
    <source>
        <dbReference type="ARBA" id="ARBA00079859"/>
    </source>
</evidence>
<evidence type="ECO:0000256" key="3">
    <source>
        <dbReference type="ARBA" id="ARBA00012425"/>
    </source>
</evidence>
<dbReference type="FunFam" id="1.10.510.10:FF:000124">
    <property type="entry name" value="cyclin-dependent kinase 11B isoform X1"/>
    <property type="match status" value="1"/>
</dbReference>
<dbReference type="EC" id="2.7.11.22" evidence="3"/>
<dbReference type="PROSITE" id="PS50011">
    <property type="entry name" value="PROTEIN_KINASE_DOM"/>
    <property type="match status" value="1"/>
</dbReference>
<dbReference type="GO" id="GO:0004693">
    <property type="term" value="F:cyclin-dependent protein serine/threonine kinase activity"/>
    <property type="evidence" value="ECO:0007669"/>
    <property type="project" value="UniProtKB-EC"/>
</dbReference>
<dbReference type="PANTHER" id="PTHR24056">
    <property type="entry name" value="CELL DIVISION PROTEIN KINASE"/>
    <property type="match status" value="1"/>
</dbReference>
<dbReference type="Gene3D" id="3.30.200.20">
    <property type="entry name" value="Phosphorylase Kinase, domain 1"/>
    <property type="match status" value="1"/>
</dbReference>
<organism evidence="16 17">
    <name type="scientific">Oopsacas minuta</name>
    <dbReference type="NCBI Taxonomy" id="111878"/>
    <lineage>
        <taxon>Eukaryota</taxon>
        <taxon>Metazoa</taxon>
        <taxon>Porifera</taxon>
        <taxon>Hexactinellida</taxon>
        <taxon>Hexasterophora</taxon>
        <taxon>Lyssacinosida</taxon>
        <taxon>Leucopsacidae</taxon>
        <taxon>Oopsacas</taxon>
    </lineage>
</organism>
<dbReference type="PROSITE" id="PS00108">
    <property type="entry name" value="PROTEIN_KINASE_ST"/>
    <property type="match status" value="1"/>
</dbReference>
<dbReference type="SUPFAM" id="SSF56112">
    <property type="entry name" value="Protein kinase-like (PK-like)"/>
    <property type="match status" value="1"/>
</dbReference>
<evidence type="ECO:0000256" key="6">
    <source>
        <dbReference type="ARBA" id="ARBA00022679"/>
    </source>
</evidence>
<feature type="region of interest" description="Disordered" evidence="14">
    <location>
        <begin position="1"/>
        <end position="174"/>
    </location>
</feature>
<keyword evidence="8 16" id="KW-0418">Kinase</keyword>
<dbReference type="SMART" id="SM00220">
    <property type="entry name" value="S_TKc"/>
    <property type="match status" value="1"/>
</dbReference>
<evidence type="ECO:0000256" key="8">
    <source>
        <dbReference type="ARBA" id="ARBA00022777"/>
    </source>
</evidence>
<dbReference type="GO" id="GO:0005634">
    <property type="term" value="C:nucleus"/>
    <property type="evidence" value="ECO:0007669"/>
    <property type="project" value="UniProtKB-ARBA"/>
</dbReference>
<evidence type="ECO:0000256" key="1">
    <source>
        <dbReference type="ARBA" id="ARBA00001946"/>
    </source>
</evidence>
<evidence type="ECO:0000256" key="10">
    <source>
        <dbReference type="ARBA" id="ARBA00023306"/>
    </source>
</evidence>
<comment type="cofactor">
    <cofactor evidence="1">
        <name>Mg(2+)</name>
        <dbReference type="ChEBI" id="CHEBI:18420"/>
    </cofactor>
</comment>
<feature type="compositionally biased region" description="Low complexity" evidence="14">
    <location>
        <begin position="11"/>
        <end position="28"/>
    </location>
</feature>
<dbReference type="Gene3D" id="1.10.510.10">
    <property type="entry name" value="Transferase(Phosphotransferase) domain 1"/>
    <property type="match status" value="1"/>
</dbReference>
<dbReference type="AlphaFoldDB" id="A0AAV7K6K3"/>
<dbReference type="CDD" id="cd07843">
    <property type="entry name" value="STKc_CDC2L1"/>
    <property type="match status" value="1"/>
</dbReference>
<evidence type="ECO:0000256" key="12">
    <source>
        <dbReference type="ARBA" id="ARBA00048367"/>
    </source>
</evidence>
<comment type="catalytic activity">
    <reaction evidence="12">
        <text>L-seryl-[protein] + ATP = O-phospho-L-seryl-[protein] + ADP + H(+)</text>
        <dbReference type="Rhea" id="RHEA:17989"/>
        <dbReference type="Rhea" id="RHEA-COMP:9863"/>
        <dbReference type="Rhea" id="RHEA-COMP:11604"/>
        <dbReference type="ChEBI" id="CHEBI:15378"/>
        <dbReference type="ChEBI" id="CHEBI:29999"/>
        <dbReference type="ChEBI" id="CHEBI:30616"/>
        <dbReference type="ChEBI" id="CHEBI:83421"/>
        <dbReference type="ChEBI" id="CHEBI:456216"/>
        <dbReference type="EC" id="2.7.11.22"/>
    </reaction>
</comment>
<evidence type="ECO:0000313" key="17">
    <source>
        <dbReference type="Proteomes" id="UP001165289"/>
    </source>
</evidence>
<reference evidence="16 17" key="1">
    <citation type="journal article" date="2023" name="BMC Biol.">
        <title>The compact genome of the sponge Oopsacas minuta (Hexactinellida) is lacking key metazoan core genes.</title>
        <authorList>
            <person name="Santini S."/>
            <person name="Schenkelaars Q."/>
            <person name="Jourda C."/>
            <person name="Duchesne M."/>
            <person name="Belahbib H."/>
            <person name="Rocher C."/>
            <person name="Selva M."/>
            <person name="Riesgo A."/>
            <person name="Vervoort M."/>
            <person name="Leys S.P."/>
            <person name="Kodjabachian L."/>
            <person name="Le Bivic A."/>
            <person name="Borchiellini C."/>
            <person name="Claverie J.M."/>
            <person name="Renard E."/>
        </authorList>
    </citation>
    <scope>NUCLEOTIDE SEQUENCE [LARGE SCALE GENOMIC DNA]</scope>
    <source>
        <strain evidence="16">SPO-2</strain>
    </source>
</reference>
<evidence type="ECO:0000256" key="2">
    <source>
        <dbReference type="ARBA" id="ARBA00006485"/>
    </source>
</evidence>
<feature type="compositionally biased region" description="Polar residues" evidence="14">
    <location>
        <begin position="1"/>
        <end position="10"/>
    </location>
</feature>
<gene>
    <name evidence="16" type="ORF">LOD99_1133</name>
</gene>
<evidence type="ECO:0000259" key="15">
    <source>
        <dbReference type="PROSITE" id="PS50011"/>
    </source>
</evidence>
<comment type="similarity">
    <text evidence="2">Belongs to the protein kinase superfamily. CMGC Ser/Thr protein kinase family. CDC2/CDKX subfamily.</text>
</comment>
<evidence type="ECO:0000256" key="14">
    <source>
        <dbReference type="SAM" id="MobiDB-lite"/>
    </source>
</evidence>
<dbReference type="GO" id="GO:0005524">
    <property type="term" value="F:ATP binding"/>
    <property type="evidence" value="ECO:0007669"/>
    <property type="project" value="UniProtKB-KW"/>
</dbReference>
<dbReference type="InterPro" id="IPR000719">
    <property type="entry name" value="Prot_kinase_dom"/>
</dbReference>
<evidence type="ECO:0000256" key="11">
    <source>
        <dbReference type="ARBA" id="ARBA00047811"/>
    </source>
</evidence>
<feature type="region of interest" description="Disordered" evidence="14">
    <location>
        <begin position="488"/>
        <end position="515"/>
    </location>
</feature>
<dbReference type="Pfam" id="PF00069">
    <property type="entry name" value="Pkinase"/>
    <property type="match status" value="1"/>
</dbReference>
<feature type="compositionally biased region" description="Basic and acidic residues" evidence="14">
    <location>
        <begin position="33"/>
        <end position="62"/>
    </location>
</feature>
<evidence type="ECO:0000313" key="16">
    <source>
        <dbReference type="EMBL" id="KAI6656333.1"/>
    </source>
</evidence>
<comment type="catalytic activity">
    <reaction evidence="11">
        <text>L-threonyl-[protein] + ATP = O-phospho-L-threonyl-[protein] + ADP + H(+)</text>
        <dbReference type="Rhea" id="RHEA:46608"/>
        <dbReference type="Rhea" id="RHEA-COMP:11060"/>
        <dbReference type="Rhea" id="RHEA-COMP:11605"/>
        <dbReference type="ChEBI" id="CHEBI:15378"/>
        <dbReference type="ChEBI" id="CHEBI:30013"/>
        <dbReference type="ChEBI" id="CHEBI:30616"/>
        <dbReference type="ChEBI" id="CHEBI:61977"/>
        <dbReference type="ChEBI" id="CHEBI:456216"/>
        <dbReference type="EC" id="2.7.11.22"/>
    </reaction>
</comment>
<dbReference type="Proteomes" id="UP001165289">
    <property type="component" value="Unassembled WGS sequence"/>
</dbReference>
<dbReference type="InterPro" id="IPR011009">
    <property type="entry name" value="Kinase-like_dom_sf"/>
</dbReference>
<dbReference type="InterPro" id="IPR050108">
    <property type="entry name" value="CDK"/>
</dbReference>
<evidence type="ECO:0000256" key="4">
    <source>
        <dbReference type="ARBA" id="ARBA00022527"/>
    </source>
</evidence>
<name>A0AAV7K6K3_9METZ</name>
<evidence type="ECO:0000256" key="5">
    <source>
        <dbReference type="ARBA" id="ARBA00022553"/>
    </source>
</evidence>
<keyword evidence="7" id="KW-0547">Nucleotide-binding</keyword>
<dbReference type="GO" id="GO:0007346">
    <property type="term" value="P:regulation of mitotic cell cycle"/>
    <property type="evidence" value="ECO:0007669"/>
    <property type="project" value="TreeGrafter"/>
</dbReference>
<protein>
    <recommendedName>
        <fullName evidence="3">cyclin-dependent kinase</fullName>
        <ecNumber evidence="3">2.7.11.22</ecNumber>
    </recommendedName>
    <alternativeName>
        <fullName evidence="13">Galactosyltransferase-associated protein kinase p58/GTA</fullName>
    </alternativeName>
</protein>
<keyword evidence="17" id="KW-1185">Reference proteome</keyword>
<keyword evidence="6" id="KW-0808">Transferase</keyword>